<dbReference type="Gene3D" id="3.60.15.30">
    <property type="entry name" value="Metallo-beta-lactamase domain"/>
    <property type="match status" value="1"/>
</dbReference>
<reference evidence="10 11" key="1">
    <citation type="submission" date="2018-03" db="EMBL/GenBank/DDBJ databases">
        <title>Actinopolyspora mortivallis from Sahara, screening for active biomolecules.</title>
        <authorList>
            <person name="Selama O."/>
            <person name="Wellington E.M.H."/>
            <person name="Hacene H."/>
        </authorList>
    </citation>
    <scope>NUCLEOTIDE SEQUENCE [LARGE SCALE GENOMIC DNA]</scope>
    <source>
        <strain evidence="10 11">M5A</strain>
    </source>
</reference>
<dbReference type="GO" id="GO:0018741">
    <property type="term" value="F:linear primary-alkylsulfatase activity"/>
    <property type="evidence" value="ECO:0007669"/>
    <property type="project" value="UniProtKB-EC"/>
</dbReference>
<dbReference type="InterPro" id="IPR038536">
    <property type="entry name" value="Alkyl/aryl-sulf_dimr_sf"/>
</dbReference>
<evidence type="ECO:0000256" key="6">
    <source>
        <dbReference type="ARBA" id="ARBA00066568"/>
    </source>
</evidence>
<evidence type="ECO:0000256" key="8">
    <source>
        <dbReference type="ARBA" id="ARBA00075789"/>
    </source>
</evidence>
<evidence type="ECO:0000256" key="3">
    <source>
        <dbReference type="ARBA" id="ARBA00022801"/>
    </source>
</evidence>
<dbReference type="InParanoid" id="A0A2T0GY41"/>
<keyword evidence="4" id="KW-0862">Zinc</keyword>
<dbReference type="Proteomes" id="UP000239352">
    <property type="component" value="Unassembled WGS sequence"/>
</dbReference>
<keyword evidence="2" id="KW-0479">Metal-binding</keyword>
<keyword evidence="3" id="KW-0378">Hydrolase</keyword>
<dbReference type="GO" id="GO:0046983">
    <property type="term" value="F:protein dimerization activity"/>
    <property type="evidence" value="ECO:0007669"/>
    <property type="project" value="InterPro"/>
</dbReference>
<evidence type="ECO:0000313" key="10">
    <source>
        <dbReference type="EMBL" id="PRW63953.1"/>
    </source>
</evidence>
<evidence type="ECO:0000256" key="4">
    <source>
        <dbReference type="ARBA" id="ARBA00022833"/>
    </source>
</evidence>
<dbReference type="AlphaFoldDB" id="A0A2T0GY41"/>
<evidence type="ECO:0000256" key="5">
    <source>
        <dbReference type="ARBA" id="ARBA00033751"/>
    </source>
</evidence>
<dbReference type="GO" id="GO:0046872">
    <property type="term" value="F:metal ion binding"/>
    <property type="evidence" value="ECO:0007669"/>
    <property type="project" value="UniProtKB-KW"/>
</dbReference>
<feature type="domain" description="Metallo-beta-lactamase" evidence="9">
    <location>
        <begin position="140"/>
        <end position="362"/>
    </location>
</feature>
<comment type="similarity">
    <text evidence="5">Belongs to the metallo-beta-lactamase superfamily. Type III sulfatase family.</text>
</comment>
<dbReference type="Gene3D" id="1.25.40.880">
    <property type="entry name" value="Alkyl sulfatase, dimerisation domain"/>
    <property type="match status" value="1"/>
</dbReference>
<sequence length="672" mass="73770">MPRRSVLGAAGLTTAAFGVGGLAGYGLGASESSGGAHPSKTRTEPSEHITEANKRAAAELPFTDRADFEDADRGWIASLEPGVVRDEDGNVVWDNDSYGFLSESRPSSVHPSLWRQSQLTSKQGLYEIASGFYQVRGLDLSHMTLIEGDSGIIVIDPLISKETAAAGLRLYREHRGDRPVTGVIYTHSHIDHFGGVQGVVDPETVDNGDCPVFAPRGFLEHAVSENIYAGTAMARRAAYMCGTALPRGPKGQVGSGLGQTTSTGTATLIPPTHEITHTGQEETLDGVRIVFQLTPDTEAPAEMNFYFPERRILCMAENATHTLHNLITLRGAQVRDAHAWAKHLTESINRYARHSDLVFSSHHWPVWGTERIVEYLTLQRDLYGYLHDQTLRMLNQGYVGAEIAERIQLPPALTKKWFTHGYYGSVSHNVKAIYQRYLGWFDGNPAHLWEHPPVEGAKRHVEAMGGADEVLGKAQKAYDEGDYRWAAQLGNYVIFADPDNTIAKHLQASTFEQLAYGVENATWRNFYLSGAHELRNGPFGTPTEVDQKNVLSALTVEQVFDAMALLVNGPKAWDTTAVIDWRFPEENRTHRSELSNGVLVHYDHHTGTELPSAEATVTLSRQTLIHHVLGDGDIGQAVNDGDITIDGDAGALKKLRGLFDQPDPNFGIVTPT</sequence>
<dbReference type="PANTHER" id="PTHR43223">
    <property type="entry name" value="ALKYL/ARYL-SULFATASE"/>
    <property type="match status" value="1"/>
</dbReference>
<evidence type="ECO:0000256" key="7">
    <source>
        <dbReference type="ARBA" id="ARBA00068034"/>
    </source>
</evidence>
<dbReference type="InterPro" id="IPR052195">
    <property type="entry name" value="Bact_Alkyl/Aryl-Sulfatase"/>
</dbReference>
<dbReference type="EMBL" id="PVSR01000008">
    <property type="protein sequence ID" value="PRW63953.1"/>
    <property type="molecule type" value="Genomic_DNA"/>
</dbReference>
<dbReference type="EC" id="3.1.6.21" evidence="6"/>
<dbReference type="Gene3D" id="3.30.1050.10">
    <property type="entry name" value="SCP2 sterol-binding domain"/>
    <property type="match status" value="1"/>
</dbReference>
<dbReference type="SUPFAM" id="SSF55718">
    <property type="entry name" value="SCP-like"/>
    <property type="match status" value="1"/>
</dbReference>
<name>A0A2T0GY41_ACTMO</name>
<dbReference type="InterPro" id="IPR029229">
    <property type="entry name" value="Alkyl_sulf_C"/>
</dbReference>
<dbReference type="Pfam" id="PF14863">
    <property type="entry name" value="Alkyl_sulf_dimr"/>
    <property type="match status" value="1"/>
</dbReference>
<keyword evidence="11" id="KW-1185">Reference proteome</keyword>
<evidence type="ECO:0000256" key="2">
    <source>
        <dbReference type="ARBA" id="ARBA00022723"/>
    </source>
</evidence>
<evidence type="ECO:0000259" key="9">
    <source>
        <dbReference type="SMART" id="SM00849"/>
    </source>
</evidence>
<evidence type="ECO:0000313" key="11">
    <source>
        <dbReference type="Proteomes" id="UP000239352"/>
    </source>
</evidence>
<dbReference type="InterPro" id="IPR044097">
    <property type="entry name" value="Bds1/SdsA1_MBL-fold"/>
</dbReference>
<dbReference type="SUPFAM" id="SSF56281">
    <property type="entry name" value="Metallo-hydrolase/oxidoreductase"/>
    <property type="match status" value="1"/>
</dbReference>
<protein>
    <recommendedName>
        <fullName evidence="7">Linear primary-alkylsulfatase</fullName>
        <ecNumber evidence="6">3.1.6.21</ecNumber>
    </recommendedName>
    <alternativeName>
        <fullName evidence="8">Type III linear primary-alkylsulfatase</fullName>
    </alternativeName>
</protein>
<dbReference type="FunFam" id="3.60.15.30:FF:000001">
    <property type="entry name" value="Alkyl/aryl-sulfatase BDS1"/>
    <property type="match status" value="1"/>
</dbReference>
<dbReference type="GO" id="GO:0018909">
    <property type="term" value="P:dodecyl sulfate metabolic process"/>
    <property type="evidence" value="ECO:0007669"/>
    <property type="project" value="InterPro"/>
</dbReference>
<comment type="cofactor">
    <cofactor evidence="1">
        <name>Zn(2+)</name>
        <dbReference type="ChEBI" id="CHEBI:29105"/>
    </cofactor>
</comment>
<proteinExistence type="inferred from homology"/>
<gene>
    <name evidence="10" type="ORF">CEP50_08055</name>
</gene>
<dbReference type="Pfam" id="PF00753">
    <property type="entry name" value="Lactamase_B"/>
    <property type="match status" value="1"/>
</dbReference>
<dbReference type="InterPro" id="IPR036527">
    <property type="entry name" value="SCP2_sterol-bd_dom_sf"/>
</dbReference>
<evidence type="ECO:0000256" key="1">
    <source>
        <dbReference type="ARBA" id="ARBA00001947"/>
    </source>
</evidence>
<dbReference type="InterPro" id="IPR001279">
    <property type="entry name" value="Metallo-B-lactamas"/>
</dbReference>
<accession>A0A2T0GY41</accession>
<dbReference type="Pfam" id="PF14864">
    <property type="entry name" value="Alkyl_sulf_C"/>
    <property type="match status" value="1"/>
</dbReference>
<dbReference type="InterPro" id="IPR029228">
    <property type="entry name" value="Alkyl_sulf_dimr"/>
</dbReference>
<dbReference type="CDD" id="cd07710">
    <property type="entry name" value="arylsulfatase_Sdsa1-like_MBL-fold"/>
    <property type="match status" value="1"/>
</dbReference>
<dbReference type="PANTHER" id="PTHR43223:SF1">
    <property type="entry name" value="ALKYL_ARYL-SULFATASE BDS1"/>
    <property type="match status" value="1"/>
</dbReference>
<dbReference type="SMART" id="SM00849">
    <property type="entry name" value="Lactamase_B"/>
    <property type="match status" value="1"/>
</dbReference>
<comment type="caution">
    <text evidence="10">The sequence shown here is derived from an EMBL/GenBank/DDBJ whole genome shotgun (WGS) entry which is preliminary data.</text>
</comment>
<dbReference type="InterPro" id="IPR036866">
    <property type="entry name" value="RibonucZ/Hydroxyglut_hydro"/>
</dbReference>
<organism evidence="10 11">
    <name type="scientific">Actinopolyspora mortivallis</name>
    <dbReference type="NCBI Taxonomy" id="33906"/>
    <lineage>
        <taxon>Bacteria</taxon>
        <taxon>Bacillati</taxon>
        <taxon>Actinomycetota</taxon>
        <taxon>Actinomycetes</taxon>
        <taxon>Actinopolysporales</taxon>
        <taxon>Actinopolysporaceae</taxon>
        <taxon>Actinopolyspora</taxon>
    </lineage>
</organism>
<dbReference type="FunFam" id="1.25.40.880:FF:000001">
    <property type="entry name" value="SDS hydrolase SdsA1"/>
    <property type="match status" value="1"/>
</dbReference>